<dbReference type="PANTHER" id="PTHR44591:SF3">
    <property type="entry name" value="RESPONSE REGULATORY DOMAIN-CONTAINING PROTEIN"/>
    <property type="match status" value="1"/>
</dbReference>
<evidence type="ECO:0000256" key="2">
    <source>
        <dbReference type="PROSITE-ProRule" id="PRU00169"/>
    </source>
</evidence>
<comment type="caution">
    <text evidence="4">The sequence shown here is derived from an EMBL/GenBank/DDBJ whole genome shotgun (WGS) entry which is preliminary data.</text>
</comment>
<accession>A0A562S0V9</accession>
<gene>
    <name evidence="4" type="ORF">LZ24_01150</name>
</gene>
<protein>
    <submittedName>
        <fullName evidence="4">Response regulator receiver domain-containing protein</fullName>
    </submittedName>
</protein>
<dbReference type="OrthoDB" id="9802155at2"/>
<dbReference type="CDD" id="cd00156">
    <property type="entry name" value="REC"/>
    <property type="match status" value="1"/>
</dbReference>
<reference evidence="4 5" key="1">
    <citation type="submission" date="2019-07" db="EMBL/GenBank/DDBJ databases">
        <title>Genome sequencing of 100 strains of the haloalkaliphilic chemolithoautotrophic sulfur-oxidizing bacterium Thioalkalivibrio.</title>
        <authorList>
            <person name="Muyzer G."/>
        </authorList>
    </citation>
    <scope>NUCLEOTIDE SEQUENCE [LARGE SCALE GENOMIC DNA]</scope>
    <source>
        <strain evidence="4 5">ASO4-4</strain>
    </source>
</reference>
<keyword evidence="1 2" id="KW-0597">Phosphoprotein</keyword>
<name>A0A562S0V9_9BACT</name>
<dbReference type="Pfam" id="PF00072">
    <property type="entry name" value="Response_reg"/>
    <property type="match status" value="1"/>
</dbReference>
<dbReference type="AlphaFoldDB" id="A0A562S0V9"/>
<evidence type="ECO:0000259" key="3">
    <source>
        <dbReference type="PROSITE" id="PS50110"/>
    </source>
</evidence>
<dbReference type="PROSITE" id="PS50110">
    <property type="entry name" value="RESPONSE_REGULATORY"/>
    <property type="match status" value="1"/>
</dbReference>
<dbReference type="GO" id="GO:0000160">
    <property type="term" value="P:phosphorelay signal transduction system"/>
    <property type="evidence" value="ECO:0007669"/>
    <property type="project" value="InterPro"/>
</dbReference>
<dbReference type="InterPro" id="IPR011006">
    <property type="entry name" value="CheY-like_superfamily"/>
</dbReference>
<dbReference type="InterPro" id="IPR050595">
    <property type="entry name" value="Bact_response_regulator"/>
</dbReference>
<organism evidence="4 5">
    <name type="scientific">Desulfobotulus alkaliphilus</name>
    <dbReference type="NCBI Taxonomy" id="622671"/>
    <lineage>
        <taxon>Bacteria</taxon>
        <taxon>Pseudomonadati</taxon>
        <taxon>Thermodesulfobacteriota</taxon>
        <taxon>Desulfobacteria</taxon>
        <taxon>Desulfobacterales</taxon>
        <taxon>Desulfobacteraceae</taxon>
        <taxon>Desulfobotulus</taxon>
    </lineage>
</organism>
<dbReference type="InterPro" id="IPR001789">
    <property type="entry name" value="Sig_transdc_resp-reg_receiver"/>
</dbReference>
<dbReference type="EMBL" id="VLLC01000006">
    <property type="protein sequence ID" value="TWI74210.1"/>
    <property type="molecule type" value="Genomic_DNA"/>
</dbReference>
<evidence type="ECO:0000256" key="1">
    <source>
        <dbReference type="ARBA" id="ARBA00022553"/>
    </source>
</evidence>
<dbReference type="Proteomes" id="UP000318307">
    <property type="component" value="Unassembled WGS sequence"/>
</dbReference>
<feature type="domain" description="Response regulatory" evidence="3">
    <location>
        <begin position="4"/>
        <end position="118"/>
    </location>
</feature>
<dbReference type="PANTHER" id="PTHR44591">
    <property type="entry name" value="STRESS RESPONSE REGULATOR PROTEIN 1"/>
    <property type="match status" value="1"/>
</dbReference>
<feature type="modified residue" description="4-aspartylphosphate" evidence="2">
    <location>
        <position position="53"/>
    </location>
</feature>
<dbReference type="SMART" id="SM00448">
    <property type="entry name" value="REC"/>
    <property type="match status" value="1"/>
</dbReference>
<sequence length="144" mass="16456">MKGNLLIVDDEKEIRDMLSRHFRLLGYDVLTAEHGLDALSILQKKRVDVVISDIIMPEMDGVDLLREIRKQYPMVRIIMITGYVTLENALACMRNQADTCIFKPLNDLGELEEAVQIAIAAQTRWTRKFRELKGMKPDTHGGQS</sequence>
<evidence type="ECO:0000313" key="4">
    <source>
        <dbReference type="EMBL" id="TWI74210.1"/>
    </source>
</evidence>
<dbReference type="SUPFAM" id="SSF52172">
    <property type="entry name" value="CheY-like"/>
    <property type="match status" value="1"/>
</dbReference>
<dbReference type="RefSeq" id="WP_144683252.1">
    <property type="nucleotide sequence ID" value="NZ_VLLC01000006.1"/>
</dbReference>
<keyword evidence="5" id="KW-1185">Reference proteome</keyword>
<dbReference type="Gene3D" id="3.40.50.2300">
    <property type="match status" value="1"/>
</dbReference>
<evidence type="ECO:0000313" key="5">
    <source>
        <dbReference type="Proteomes" id="UP000318307"/>
    </source>
</evidence>
<proteinExistence type="predicted"/>